<feature type="domain" description="MTTase N-terminal" evidence="12">
    <location>
        <begin position="3"/>
        <end position="118"/>
    </location>
</feature>
<comment type="catalytic activity">
    <reaction evidence="9">
        <text>N(6)-dimethylallyladenosine(37) in tRNA + (sulfur carrier)-SH + AH2 + 2 S-adenosyl-L-methionine = 2-methylsulfanyl-N(6)-dimethylallyladenosine(37) in tRNA + (sulfur carrier)-H + 5'-deoxyadenosine + L-methionine + A + S-adenosyl-L-homocysteine + 2 H(+)</text>
        <dbReference type="Rhea" id="RHEA:37067"/>
        <dbReference type="Rhea" id="RHEA-COMP:10375"/>
        <dbReference type="Rhea" id="RHEA-COMP:10376"/>
        <dbReference type="Rhea" id="RHEA-COMP:14737"/>
        <dbReference type="Rhea" id="RHEA-COMP:14739"/>
        <dbReference type="ChEBI" id="CHEBI:13193"/>
        <dbReference type="ChEBI" id="CHEBI:15378"/>
        <dbReference type="ChEBI" id="CHEBI:17319"/>
        <dbReference type="ChEBI" id="CHEBI:17499"/>
        <dbReference type="ChEBI" id="CHEBI:29917"/>
        <dbReference type="ChEBI" id="CHEBI:57844"/>
        <dbReference type="ChEBI" id="CHEBI:57856"/>
        <dbReference type="ChEBI" id="CHEBI:59789"/>
        <dbReference type="ChEBI" id="CHEBI:64428"/>
        <dbReference type="ChEBI" id="CHEBI:74415"/>
        <dbReference type="ChEBI" id="CHEBI:74417"/>
        <dbReference type="EC" id="2.8.4.3"/>
    </reaction>
</comment>
<dbReference type="Pfam" id="PF18693">
    <property type="entry name" value="TRAM_2"/>
    <property type="match status" value="1"/>
</dbReference>
<dbReference type="EC" id="2.8.4.4" evidence="10"/>
<dbReference type="GO" id="GO:0051539">
    <property type="term" value="F:4 iron, 4 sulfur cluster binding"/>
    <property type="evidence" value="ECO:0007669"/>
    <property type="project" value="UniProtKB-UniRule"/>
</dbReference>
<dbReference type="PROSITE" id="PS01278">
    <property type="entry name" value="MTTASE_RADICAL"/>
    <property type="match status" value="1"/>
</dbReference>
<dbReference type="NCBIfam" id="TIGR01125">
    <property type="entry name" value="30S ribosomal protein S12 methylthiotransferase RimO"/>
    <property type="match status" value="1"/>
</dbReference>
<comment type="function">
    <text evidence="10">Catalyzes the methylthiolation of an aspartic acid residue of ribosomal protein uS12.</text>
</comment>
<accession>A0A1G9C7V3</accession>
<dbReference type="Gene3D" id="2.40.50.140">
    <property type="entry name" value="Nucleic acid-binding proteins"/>
    <property type="match status" value="1"/>
</dbReference>
<sequence>MNLSIFLESLGCSKNLIDAEVMLGLLNKYGYKLTNNKYKADVIIVNTCGFIEAAKEESINKIIEMGKLKEENLKLLIVSGCLAERYAEELLKELPEVDAIVGTGNYNEIIEIIHESIKGNKTVRVGNIDRMYDESLPRIQTTPKHTAYVKISDGCDNYCTYCIIPKLRGKYRSRRLESIIKEVEGLANNGVKEVILIAQDTTRYGIDLYDEYMLPDLLQKLNDIEGIQWIRILYCYPEMITDDLIKTIANCHKICKYIDIPIQHCSNYILKKMNRKTDKISILNVISRLRENIPNITIRTSLIVGFPGEEEEHFNELVDFVKEIKFDRLGVFTYSKEENTPAEKMPNQVPEDIKIERQKIIMEIQQDISYRKNTEKINTIIDVLIEEKLEGNNEYLGRTKGDTPEIDGLVYVQSKLPIKIGEIVKVKITNALEYDLMGEKVDEFSQ</sequence>
<comment type="catalytic activity">
    <reaction evidence="10">
        <text>L-aspartate(89)-[ribosomal protein uS12]-hydrogen + (sulfur carrier)-SH + AH2 + 2 S-adenosyl-L-methionine = 3-methylsulfanyl-L-aspartate(89)-[ribosomal protein uS12]-hydrogen + (sulfur carrier)-H + 5'-deoxyadenosine + L-methionine + A + S-adenosyl-L-homocysteine + 2 H(+)</text>
        <dbReference type="Rhea" id="RHEA:37087"/>
        <dbReference type="Rhea" id="RHEA-COMP:10460"/>
        <dbReference type="Rhea" id="RHEA-COMP:10461"/>
        <dbReference type="Rhea" id="RHEA-COMP:14737"/>
        <dbReference type="Rhea" id="RHEA-COMP:14739"/>
        <dbReference type="ChEBI" id="CHEBI:13193"/>
        <dbReference type="ChEBI" id="CHEBI:15378"/>
        <dbReference type="ChEBI" id="CHEBI:17319"/>
        <dbReference type="ChEBI" id="CHEBI:17499"/>
        <dbReference type="ChEBI" id="CHEBI:29917"/>
        <dbReference type="ChEBI" id="CHEBI:29961"/>
        <dbReference type="ChEBI" id="CHEBI:57844"/>
        <dbReference type="ChEBI" id="CHEBI:57856"/>
        <dbReference type="ChEBI" id="CHEBI:59789"/>
        <dbReference type="ChEBI" id="CHEBI:64428"/>
        <dbReference type="ChEBI" id="CHEBI:73599"/>
        <dbReference type="EC" id="2.8.4.4"/>
    </reaction>
</comment>
<dbReference type="STRING" id="393762.SAMN05660472_01386"/>
<keyword evidence="2 10" id="KW-0004">4Fe-4S</keyword>
<protein>
    <recommendedName>
        <fullName evidence="10">Ribosomal protein uS12 methylthiotransferase RimO</fullName>
        <shortName evidence="10">uS12 MTTase</shortName>
        <shortName evidence="10">uS12 methylthiotransferase</shortName>
        <ecNumber evidence="10">2.8.4.4</ecNumber>
    </recommendedName>
    <alternativeName>
        <fullName evidence="10">Ribosomal protein uS12 (aspartate-C(3))-methylthiotransferase</fullName>
    </alternativeName>
    <alternativeName>
        <fullName evidence="10">Ribosome maturation factor RimO</fullName>
    </alternativeName>
</protein>
<keyword evidence="8 10" id="KW-0411">Iron-sulfur</keyword>
<dbReference type="SMART" id="SM00729">
    <property type="entry name" value="Elp3"/>
    <property type="match status" value="1"/>
</dbReference>
<comment type="cofactor">
    <cofactor evidence="10">
        <name>[4Fe-4S] cluster</name>
        <dbReference type="ChEBI" id="CHEBI:49883"/>
    </cofactor>
    <text evidence="10">Binds 2 [4Fe-4S] clusters. One cluster is coordinated with 3 cysteines and an exchangeable S-adenosyl-L-methionine.</text>
</comment>
<evidence type="ECO:0000256" key="5">
    <source>
        <dbReference type="ARBA" id="ARBA00022691"/>
    </source>
</evidence>
<dbReference type="SUPFAM" id="SSF102114">
    <property type="entry name" value="Radical SAM enzymes"/>
    <property type="match status" value="1"/>
</dbReference>
<dbReference type="NCBIfam" id="TIGR01574">
    <property type="entry name" value="miaB-methiolase"/>
    <property type="match status" value="1"/>
</dbReference>
<dbReference type="InterPro" id="IPR002792">
    <property type="entry name" value="TRAM_dom"/>
</dbReference>
<feature type="binding site" evidence="10">
    <location>
        <position position="12"/>
    </location>
    <ligand>
        <name>[4Fe-4S] cluster</name>
        <dbReference type="ChEBI" id="CHEBI:49883"/>
        <label>1</label>
    </ligand>
</feature>
<evidence type="ECO:0000256" key="8">
    <source>
        <dbReference type="ARBA" id="ARBA00023014"/>
    </source>
</evidence>
<gene>
    <name evidence="10" type="primary">rimO</name>
    <name evidence="14" type="ORF">SAMN05660472_01386</name>
</gene>
<dbReference type="InterPro" id="IPR007197">
    <property type="entry name" value="rSAM"/>
</dbReference>
<keyword evidence="15" id="KW-1185">Reference proteome</keyword>
<dbReference type="GO" id="GO:0005829">
    <property type="term" value="C:cytosol"/>
    <property type="evidence" value="ECO:0007669"/>
    <property type="project" value="TreeGrafter"/>
</dbReference>
<feature type="domain" description="Radical SAM core" evidence="13">
    <location>
        <begin position="141"/>
        <end position="371"/>
    </location>
</feature>
<organism evidence="14 15">
    <name type="scientific">Natronincola ferrireducens</name>
    <dbReference type="NCBI Taxonomy" id="393762"/>
    <lineage>
        <taxon>Bacteria</taxon>
        <taxon>Bacillati</taxon>
        <taxon>Bacillota</taxon>
        <taxon>Clostridia</taxon>
        <taxon>Peptostreptococcales</taxon>
        <taxon>Natronincolaceae</taxon>
        <taxon>Natronincola</taxon>
    </lineage>
</organism>
<dbReference type="PANTHER" id="PTHR43837">
    <property type="entry name" value="RIBOSOMAL PROTEIN S12 METHYLTHIOTRANSFERASE RIMO"/>
    <property type="match status" value="1"/>
</dbReference>
<dbReference type="SFLD" id="SFLDG01082">
    <property type="entry name" value="B12-binding_domain_containing"/>
    <property type="match status" value="1"/>
</dbReference>
<dbReference type="EMBL" id="FNFP01000002">
    <property type="protein sequence ID" value="SDK47544.1"/>
    <property type="molecule type" value="Genomic_DNA"/>
</dbReference>
<evidence type="ECO:0000313" key="14">
    <source>
        <dbReference type="EMBL" id="SDK47544.1"/>
    </source>
</evidence>
<evidence type="ECO:0000256" key="4">
    <source>
        <dbReference type="ARBA" id="ARBA00022679"/>
    </source>
</evidence>
<comment type="similarity">
    <text evidence="10">Belongs to the methylthiotransferase family. RimO subfamily.</text>
</comment>
<proteinExistence type="inferred from homology"/>
<dbReference type="GO" id="GO:0005840">
    <property type="term" value="C:ribosome"/>
    <property type="evidence" value="ECO:0007669"/>
    <property type="project" value="UniProtKB-KW"/>
</dbReference>
<feature type="binding site" evidence="10">
    <location>
        <position position="81"/>
    </location>
    <ligand>
        <name>[4Fe-4S] cluster</name>
        <dbReference type="ChEBI" id="CHEBI:49883"/>
        <label>1</label>
    </ligand>
</feature>
<evidence type="ECO:0000259" key="12">
    <source>
        <dbReference type="PROSITE" id="PS51449"/>
    </source>
</evidence>
<dbReference type="GO" id="GO:0103039">
    <property type="term" value="F:protein methylthiotransferase activity"/>
    <property type="evidence" value="ECO:0007669"/>
    <property type="project" value="UniProtKB-EC"/>
</dbReference>
<dbReference type="SFLD" id="SFLDF00274">
    <property type="entry name" value="ribosomal_protein_S12_methylth"/>
    <property type="match status" value="1"/>
</dbReference>
<dbReference type="GO" id="GO:0046872">
    <property type="term" value="F:metal ion binding"/>
    <property type="evidence" value="ECO:0007669"/>
    <property type="project" value="UniProtKB-KW"/>
</dbReference>
<dbReference type="InterPro" id="IPR038135">
    <property type="entry name" value="Methylthiotransferase_N_sf"/>
</dbReference>
<dbReference type="SFLD" id="SFLDG01061">
    <property type="entry name" value="methylthiotransferase"/>
    <property type="match status" value="1"/>
</dbReference>
<dbReference type="SFLD" id="SFLDS00029">
    <property type="entry name" value="Radical_SAM"/>
    <property type="match status" value="1"/>
</dbReference>
<keyword evidence="6 10" id="KW-0479">Metal-binding</keyword>
<dbReference type="Pfam" id="PF00919">
    <property type="entry name" value="UPF0004"/>
    <property type="match status" value="1"/>
</dbReference>
<dbReference type="InterPro" id="IPR005840">
    <property type="entry name" value="Ribosomal_uS12_MeSTrfase_RimO"/>
</dbReference>
<evidence type="ECO:0000256" key="7">
    <source>
        <dbReference type="ARBA" id="ARBA00023004"/>
    </source>
</evidence>
<keyword evidence="14" id="KW-0689">Ribosomal protein</keyword>
<dbReference type="FunFam" id="3.80.30.20:FF:000001">
    <property type="entry name" value="tRNA-2-methylthio-N(6)-dimethylallyladenosine synthase 2"/>
    <property type="match status" value="1"/>
</dbReference>
<dbReference type="InterPro" id="IPR005839">
    <property type="entry name" value="Methylthiotransferase"/>
</dbReference>
<dbReference type="InterPro" id="IPR058240">
    <property type="entry name" value="rSAM_sf"/>
</dbReference>
<dbReference type="GO" id="GO:0035597">
    <property type="term" value="F:tRNA-2-methylthio-N(6)-dimethylallyladenosine(37) synthase activity"/>
    <property type="evidence" value="ECO:0007669"/>
    <property type="project" value="UniProtKB-EC"/>
</dbReference>
<feature type="binding site" evidence="10">
    <location>
        <position position="155"/>
    </location>
    <ligand>
        <name>[4Fe-4S] cluster</name>
        <dbReference type="ChEBI" id="CHEBI:49883"/>
        <label>2</label>
        <note>4Fe-4S-S-AdoMet</note>
    </ligand>
</feature>
<dbReference type="RefSeq" id="WP_090552550.1">
    <property type="nucleotide sequence ID" value="NZ_FNFP01000002.1"/>
</dbReference>
<keyword evidence="14" id="KW-0687">Ribonucleoprotein</keyword>
<dbReference type="InterPro" id="IPR020612">
    <property type="entry name" value="Methylthiotransferase_CS"/>
</dbReference>
<dbReference type="Proteomes" id="UP000198718">
    <property type="component" value="Unassembled WGS sequence"/>
</dbReference>
<dbReference type="PANTHER" id="PTHR43837:SF1">
    <property type="entry name" value="RIBOSOMAL PROTEIN US12 METHYLTHIOTRANSFERASE RIMO"/>
    <property type="match status" value="1"/>
</dbReference>
<dbReference type="FunFam" id="3.40.50.12160:FF:000003">
    <property type="entry name" value="CDK5 regulatory subunit-associated protein 1"/>
    <property type="match status" value="1"/>
</dbReference>
<dbReference type="InterPro" id="IPR023404">
    <property type="entry name" value="rSAM_horseshoe"/>
</dbReference>
<evidence type="ECO:0000256" key="6">
    <source>
        <dbReference type="ARBA" id="ARBA00022723"/>
    </source>
</evidence>
<reference evidence="14 15" key="1">
    <citation type="submission" date="2016-10" db="EMBL/GenBank/DDBJ databases">
        <authorList>
            <person name="de Groot N.N."/>
        </authorList>
    </citation>
    <scope>NUCLEOTIDE SEQUENCE [LARGE SCALE GENOMIC DNA]</scope>
    <source>
        <strain evidence="14 15">DSM 18346</strain>
    </source>
</reference>
<dbReference type="InterPro" id="IPR006638">
    <property type="entry name" value="Elp3/MiaA/NifB-like_rSAM"/>
</dbReference>
<dbReference type="PROSITE" id="PS50926">
    <property type="entry name" value="TRAM"/>
    <property type="match status" value="1"/>
</dbReference>
<name>A0A1G9C7V3_9FIRM</name>
<keyword evidence="5 10" id="KW-0949">S-adenosyl-L-methionine</keyword>
<evidence type="ECO:0000259" key="11">
    <source>
        <dbReference type="PROSITE" id="PS50926"/>
    </source>
</evidence>
<dbReference type="OrthoDB" id="9805215at2"/>
<evidence type="ECO:0000256" key="10">
    <source>
        <dbReference type="HAMAP-Rule" id="MF_01865"/>
    </source>
</evidence>
<feature type="domain" description="TRAM" evidence="11">
    <location>
        <begin position="374"/>
        <end position="442"/>
    </location>
</feature>
<comment type="subcellular location">
    <subcellularLocation>
        <location evidence="10">Cytoplasm</location>
    </subcellularLocation>
</comment>
<evidence type="ECO:0000256" key="3">
    <source>
        <dbReference type="ARBA" id="ARBA00022490"/>
    </source>
</evidence>
<feature type="binding site" evidence="10">
    <location>
        <position position="162"/>
    </location>
    <ligand>
        <name>[4Fe-4S] cluster</name>
        <dbReference type="ChEBI" id="CHEBI:49883"/>
        <label>2</label>
        <note>4Fe-4S-S-AdoMet</note>
    </ligand>
</feature>
<dbReference type="GO" id="GO:0035599">
    <property type="term" value="F:aspartic acid methylthiotransferase activity"/>
    <property type="evidence" value="ECO:0007669"/>
    <property type="project" value="TreeGrafter"/>
</dbReference>
<feature type="binding site" evidence="10">
    <location>
        <position position="48"/>
    </location>
    <ligand>
        <name>[4Fe-4S] cluster</name>
        <dbReference type="ChEBI" id="CHEBI:49883"/>
        <label>1</label>
    </ligand>
</feature>
<dbReference type="HAMAP" id="MF_01865">
    <property type="entry name" value="MTTase_RimO"/>
    <property type="match status" value="1"/>
</dbReference>
<dbReference type="Pfam" id="PF04055">
    <property type="entry name" value="Radical_SAM"/>
    <property type="match status" value="1"/>
</dbReference>
<dbReference type="CDD" id="cd01335">
    <property type="entry name" value="Radical_SAM"/>
    <property type="match status" value="1"/>
</dbReference>
<dbReference type="NCBIfam" id="TIGR00089">
    <property type="entry name" value="MiaB/RimO family radical SAM methylthiotransferase"/>
    <property type="match status" value="1"/>
</dbReference>
<keyword evidence="3 10" id="KW-0963">Cytoplasm</keyword>
<evidence type="ECO:0000259" key="13">
    <source>
        <dbReference type="PROSITE" id="PS51918"/>
    </source>
</evidence>
<keyword evidence="7 10" id="KW-0408">Iron</keyword>
<feature type="binding site" evidence="10">
    <location>
        <position position="159"/>
    </location>
    <ligand>
        <name>[4Fe-4S] cluster</name>
        <dbReference type="ChEBI" id="CHEBI:49883"/>
        <label>2</label>
        <note>4Fe-4S-S-AdoMet</note>
    </ligand>
</feature>
<evidence type="ECO:0000256" key="2">
    <source>
        <dbReference type="ARBA" id="ARBA00022485"/>
    </source>
</evidence>
<comment type="function">
    <text evidence="1">Catalyzes the methylthiolation of N6-(dimethylallyl)adenosine (i(6)A), leading to the formation of 2-methylthio-N6-(dimethylallyl)adenosine (ms(2)i(6)A) at position 37 in tRNAs that read codons beginning with uridine.</text>
</comment>
<evidence type="ECO:0000313" key="15">
    <source>
        <dbReference type="Proteomes" id="UP000198718"/>
    </source>
</evidence>
<dbReference type="Gene3D" id="3.40.50.12160">
    <property type="entry name" value="Methylthiotransferase, N-terminal domain"/>
    <property type="match status" value="1"/>
</dbReference>
<dbReference type="PROSITE" id="PS51449">
    <property type="entry name" value="MTTASE_N"/>
    <property type="match status" value="1"/>
</dbReference>
<dbReference type="PROSITE" id="PS51918">
    <property type="entry name" value="RADICAL_SAM"/>
    <property type="match status" value="1"/>
</dbReference>
<dbReference type="InterPro" id="IPR012340">
    <property type="entry name" value="NA-bd_OB-fold"/>
</dbReference>
<keyword evidence="4 10" id="KW-0808">Transferase</keyword>
<dbReference type="Gene3D" id="3.80.30.20">
    <property type="entry name" value="tm_1862 like domain"/>
    <property type="match status" value="1"/>
</dbReference>
<evidence type="ECO:0000256" key="9">
    <source>
        <dbReference type="ARBA" id="ARBA00051425"/>
    </source>
</evidence>
<evidence type="ECO:0000256" key="1">
    <source>
        <dbReference type="ARBA" id="ARBA00003234"/>
    </source>
</evidence>
<dbReference type="AlphaFoldDB" id="A0A1G9C7V3"/>
<dbReference type="InterPro" id="IPR013848">
    <property type="entry name" value="Methylthiotransferase_N"/>
</dbReference>